<dbReference type="Gene3D" id="3.40.366.10">
    <property type="entry name" value="Malonyl-Coenzyme A Acyl Carrier Protein, domain 2"/>
    <property type="match status" value="3"/>
</dbReference>
<feature type="active site" description="Proton acceptor; for dehydratase activity" evidence="9">
    <location>
        <position position="4361"/>
    </location>
</feature>
<dbReference type="InterPro" id="IPR014043">
    <property type="entry name" value="Acyl_transferase_dom"/>
</dbReference>
<dbReference type="InterPro" id="IPR009081">
    <property type="entry name" value="PP-bd_ACP"/>
</dbReference>
<dbReference type="Pfam" id="PF00698">
    <property type="entry name" value="Acyl_transf_1"/>
    <property type="match status" value="3"/>
</dbReference>
<feature type="domain" description="PKS/mFAS DH" evidence="13">
    <location>
        <begin position="2633"/>
        <end position="2910"/>
    </location>
</feature>
<dbReference type="SUPFAM" id="SSF53901">
    <property type="entry name" value="Thiolase-like"/>
    <property type="match status" value="3"/>
</dbReference>
<feature type="domain" description="Ketosynthase family 3 (KS3)" evidence="12">
    <location>
        <begin position="3452"/>
        <end position="3867"/>
    </location>
</feature>
<feature type="region of interest" description="Disordered" evidence="10">
    <location>
        <begin position="4427"/>
        <end position="4459"/>
    </location>
</feature>
<dbReference type="SMART" id="SM00826">
    <property type="entry name" value="PKS_DH"/>
    <property type="match status" value="3"/>
</dbReference>
<dbReference type="Gene3D" id="3.30.70.3290">
    <property type="match status" value="3"/>
</dbReference>
<dbReference type="InterPro" id="IPR057326">
    <property type="entry name" value="KR_dom"/>
</dbReference>
<feature type="domain" description="Ketosynthase family 3 (KS3)" evidence="12">
    <location>
        <begin position="1753"/>
        <end position="2170"/>
    </location>
</feature>
<dbReference type="PROSITE" id="PS00012">
    <property type="entry name" value="PHOSPHOPANTETHEINE"/>
    <property type="match status" value="1"/>
</dbReference>
<evidence type="ECO:0000256" key="3">
    <source>
        <dbReference type="ARBA" id="ARBA00022450"/>
    </source>
</evidence>
<dbReference type="Pfam" id="PF02801">
    <property type="entry name" value="Ketoacyl-synt_C"/>
    <property type="match status" value="3"/>
</dbReference>
<protein>
    <submittedName>
        <fullName evidence="14">SDR family NAD(P)-dependent oxidoreductase</fullName>
    </submittedName>
</protein>
<dbReference type="PROSITE" id="PS52019">
    <property type="entry name" value="PKS_MFAS_DH"/>
    <property type="match status" value="3"/>
</dbReference>
<dbReference type="InterPro" id="IPR001227">
    <property type="entry name" value="Ac_transferase_dom_sf"/>
</dbReference>
<evidence type="ECO:0000313" key="15">
    <source>
        <dbReference type="Proteomes" id="UP001432062"/>
    </source>
</evidence>
<evidence type="ECO:0000259" key="11">
    <source>
        <dbReference type="PROSITE" id="PS50075"/>
    </source>
</evidence>
<dbReference type="Pfam" id="PF00975">
    <property type="entry name" value="Thioesterase"/>
    <property type="match status" value="1"/>
</dbReference>
<dbReference type="SUPFAM" id="SSF51735">
    <property type="entry name" value="NAD(P)-binding Rossmann-fold domains"/>
    <property type="match status" value="6"/>
</dbReference>
<dbReference type="Gene3D" id="3.40.50.1820">
    <property type="entry name" value="alpha/beta hydrolase"/>
    <property type="match status" value="1"/>
</dbReference>
<keyword evidence="4" id="KW-0597">Phosphoprotein</keyword>
<dbReference type="Pfam" id="PF21089">
    <property type="entry name" value="PKS_DH_N"/>
    <property type="match status" value="3"/>
</dbReference>
<dbReference type="InterPro" id="IPR006162">
    <property type="entry name" value="Ppantetheine_attach_site"/>
</dbReference>
<keyword evidence="3" id="KW-0596">Phosphopantetheine</keyword>
<dbReference type="Pfam" id="PF08659">
    <property type="entry name" value="KR"/>
    <property type="match status" value="3"/>
</dbReference>
<evidence type="ECO:0000256" key="5">
    <source>
        <dbReference type="ARBA" id="ARBA00022679"/>
    </source>
</evidence>
<feature type="domain" description="Carrier" evidence="11">
    <location>
        <begin position="3360"/>
        <end position="3435"/>
    </location>
</feature>
<feature type="region of interest" description="N-terminal hotdog fold" evidence="9">
    <location>
        <begin position="2633"/>
        <end position="2758"/>
    </location>
</feature>
<dbReference type="SMART" id="SM00825">
    <property type="entry name" value="PKS_KS"/>
    <property type="match status" value="3"/>
</dbReference>
<feature type="active site" description="Proton donor; for dehydratase activity" evidence="9">
    <location>
        <position position="4529"/>
    </location>
</feature>
<dbReference type="InterPro" id="IPR049551">
    <property type="entry name" value="PKS_DH_C"/>
</dbReference>
<keyword evidence="6" id="KW-0045">Antibiotic biosynthesis</keyword>
<keyword evidence="5" id="KW-0808">Transferase</keyword>
<feature type="region of interest" description="C-terminal hotdog fold" evidence="9">
    <location>
        <begin position="2770"/>
        <end position="2910"/>
    </location>
</feature>
<feature type="region of interest" description="N-terminal hotdog fold" evidence="9">
    <location>
        <begin position="4329"/>
        <end position="4454"/>
    </location>
</feature>
<dbReference type="InterPro" id="IPR016039">
    <property type="entry name" value="Thiolase-like"/>
</dbReference>
<reference evidence="14" key="1">
    <citation type="submission" date="2022-10" db="EMBL/GenBank/DDBJ databases">
        <title>The complete genomes of actinobacterial strains from the NBC collection.</title>
        <authorList>
            <person name="Joergensen T.S."/>
            <person name="Alvarez Arevalo M."/>
            <person name="Sterndorff E.B."/>
            <person name="Faurdal D."/>
            <person name="Vuksanovic O."/>
            <person name="Mourched A.-S."/>
            <person name="Charusanti P."/>
            <person name="Shaw S."/>
            <person name="Blin K."/>
            <person name="Weber T."/>
        </authorList>
    </citation>
    <scope>NUCLEOTIDE SEQUENCE</scope>
    <source>
        <strain evidence="14">NBC_01482</strain>
    </source>
</reference>
<feature type="region of interest" description="C-terminal hotdog fold" evidence="9">
    <location>
        <begin position="4470"/>
        <end position="4611"/>
    </location>
</feature>
<evidence type="ECO:0000256" key="1">
    <source>
        <dbReference type="ARBA" id="ARBA00001957"/>
    </source>
</evidence>
<dbReference type="PANTHER" id="PTHR43775">
    <property type="entry name" value="FATTY ACID SYNTHASE"/>
    <property type="match status" value="1"/>
</dbReference>
<feature type="domain" description="Carrier" evidence="11">
    <location>
        <begin position="1661"/>
        <end position="1736"/>
    </location>
</feature>
<dbReference type="EMBL" id="CP109441">
    <property type="protein sequence ID" value="WUV42556.1"/>
    <property type="molecule type" value="Genomic_DNA"/>
</dbReference>
<dbReference type="PROSITE" id="PS00606">
    <property type="entry name" value="KS3_1"/>
    <property type="match status" value="3"/>
</dbReference>
<dbReference type="SMART" id="SM00827">
    <property type="entry name" value="PKS_AT"/>
    <property type="match status" value="3"/>
</dbReference>
<evidence type="ECO:0000256" key="7">
    <source>
        <dbReference type="ARBA" id="ARBA00023268"/>
    </source>
</evidence>
<evidence type="ECO:0000256" key="4">
    <source>
        <dbReference type="ARBA" id="ARBA00022553"/>
    </source>
</evidence>
<dbReference type="InterPro" id="IPR014031">
    <property type="entry name" value="Ketoacyl_synth_C"/>
</dbReference>
<feature type="domain" description="Ketosynthase family 3 (KS3)" evidence="12">
    <location>
        <begin position="37"/>
        <end position="449"/>
    </location>
</feature>
<proteinExistence type="predicted"/>
<accession>A0ABZ1YHX7</accession>
<keyword evidence="7" id="KW-0511">Multifunctional enzyme</keyword>
<dbReference type="InterPro" id="IPR049900">
    <property type="entry name" value="PKS_mFAS_DH"/>
</dbReference>
<evidence type="ECO:0000259" key="13">
    <source>
        <dbReference type="PROSITE" id="PS52019"/>
    </source>
</evidence>
<feature type="active site" description="Proton acceptor; for dehydratase activity" evidence="9">
    <location>
        <position position="2665"/>
    </location>
</feature>
<dbReference type="Gene3D" id="3.40.50.720">
    <property type="entry name" value="NAD(P)-binding Rossmann-like Domain"/>
    <property type="match status" value="3"/>
</dbReference>
<feature type="active site" description="Proton donor; for dehydratase activity" evidence="9">
    <location>
        <position position="2831"/>
    </location>
</feature>
<dbReference type="InterPro" id="IPR020807">
    <property type="entry name" value="PKS_DH"/>
</dbReference>
<dbReference type="InterPro" id="IPR049552">
    <property type="entry name" value="PKS_DH_N"/>
</dbReference>
<sequence>MTKPDDNTQKLAQALRVSLKETERLRARNRKLESSLREPIAIVGMACRYPGGVGSPEELWNLVSAGTDAASEFPANRGWDTERLYDPTGETPNSAYTREGGFLHAAGEFDPAFFNISPNEAALMDPQQFLLLETSWEAFERAGVDPGSLKGSRTGVWVGMMYHDYPANANTGSIASGRVSYVFGLEGPSVTVDTACSSSLVAMHSAAASLRSGECDLALAGGVAVMATPETLVEFSRQRGLSPDGRCKSFADAANGVGWSEGAGMLVLERLSDAQRNGHQVLAVLTGSAVNQDGASNGLTAPNGPSQRRVIRQALANAGVSPVDVDVVEAHGTGTTLGDPIEAQALLATYGQERDADHPLWLGSLKSNIGHAQAAAGVGGVIKMVMAMRHGMLPKTLHVDAPSSKVDWSEGHVRLLTEQVSWPEVDRPRRAGVSSFGISGTNAHVIIEQAPVSEPAVDEAPAPEIVPAGGLLPWAVSARSGEALAAQAVRLASRVVDQDLDPVDVGFSLASTRAVFDHRAVVLAGDRDGLLAGVRALGRAEVASGVVSGRVVAGSTGLVFSGQGAQWAGMAAGLRTAYPVFADHFDAIVAELDPLLEQPVSLSVALADGDLVDRTVFAQAGLFAFEVALFRLLESWGVRTDVVAGHSIGEIAAAHVAGVMSLEDACVLVAARGRLMQALPSGGAMVAVGAAEADVRPLLVDGVSIAAVNGPSSVVLSGVEDAVAAVVDTCVERGWRTHRLRVSHAFHSALMEPMLAEFGSVIEGLVFGRPSIPLVSTVTGARITDEMTVPEYWVGQVRDTVRFADAVATMADLGVSRFAEVGPDAVLSPMVAQTLDDEAAVVVALARRDRADASAVLGGVAGLFVAGAEVNWAGLHAGGQRIDLPTYAFQHQRFWLDPKEALALSWLGAELGGVGSLGLDVVEHPLLGAVVPHPDSGGVSFTGRWTVESVEWLADHSVLGTVLLPGTGFVELASYVGGVLGCAVVDELVLQAPLTVPAEGSVAVQVVVTAADEAGRRRLSVHSRQTAEGPWLLHAEGVLVPDEVVADFDLAAWPPADAQPLDVDGVYDELLDIGYGYGPFFQGLQAAWRRGDELFAEVALPDPQDGKGFGIHPALFDAALHAGIVHGLRGGVEGFPALPFTWNRVVLHAAGASAVRVRIVVEGTRFALQLADEQGRPVMSVGALVSRPVSADRLQSDRVDDALFGVEWVAAAPSAESAEPGRVAVLNGDLAALITELDAAQDPVVPEIVLWEIPVHDGAPPEAARRIAIGVLDTLRGWLAEPRFAGSRLVVLTRRAVAVADSEQVDLGQAPVWGLLRAAQAEHPGRFQLLDLDQDEDRDALAIAAAAATAALEPEAALRGAALLVPRLSRHAPGSIVRLSEPGTVLVTGGTGGLGGVIARHLVAEHGVRHLLLTSRRGLDAPGAAELCAELTELGAQVTVAACDVSDRSALAALLDGISDEYPLVGVVHAAGTADNGLVESITAERVDYVFGPKVDAAWHLHELTRDASLSLFVLVSSAGGLVLAAGQANYAAANVFLDALAAHRHSLGLPATAIDYGLWARSTGLGVELSEAEFDLLRRQGFPPISEAEGLALFDAAIATDSAQLVALRVDRAVLRTRGELIPALVRALAPIPLRRTNRSAAGQAFARKLAGLSDADRARALLDLVRSVAAATLGHVSVDAVEPQQAFQQLGFDSLSAVEFRNKLNAATGLQLPATLVFDYPNAQVVAEFIDSQLSGTSQDVAVTASRVAGDDPIAVVAMSCRYPGGVASPEDLWSLVADGMDTTGDLPADRGWDIEGIYDPEPGKAGKTYTRQGGFLYSAADFDADFFGISPNEALVMDPQQRMLLEISWEALERAGVDPAVLRGSSTGVFTGVMYHDYALGAGTGNSVAGSLVSGRIAYTLGLEGPAVSVDTACSSSLVAMHLAAQSLRSGECDLALAGGVAVMSTPEMLVEFSRQRGLSPDGRCKSFADAADGVGWSEGAGMLVLERLSDARRNGHDVLAVIAGSAVNQDGASNGFSAPNGPSQRRVIRQALANAGVSPTEVDVVEAHGTGTTLGDPIEAQALLAAYGQDRNADRPLWLGSLKSNIGHAQAAAGVGGVIKMIMAMRHGMLPKTLHVDAPSTKVDWSEGHIRLLTEPVTWPDVDRPRRAGVSSFGLSGTNAHLIVEQAPAADPAPVVKTLPAGGVLPWVVSARSGEALAEQARRLASYVGDHDSIDIGFSLATSRVSFEHRAVAFSPEDDALRAGIQALGRGEMIPGVVSGRVVPGSTGVVFSGQGAQWAGMATELRAAFPVFAEAFDGIVAELDPLLEQPVSVGTALASDELVDRTVFAQAGLFAFEVALFRLLESWGVRADVVAGHSIGEVAAAHVAGVLSLADACVLVAARGRLMQALPAGGAMVAVGASEVDVRPLLTGGVSVAAVNGPSSVVLSGIEDDVLVVVAKCAERGWRTHRLRVSHAFHSALMEPMLAEFASVIEGLAFGRPTVPLVSTVTGARITDEMTDPAYWVGQVRDTVRFADAVATMADLGVSRFAEVGPDAVLSPMVAQTLDDEAAVVVALARRDRADASAVAGGIAGLFVAGAEVNWAGYYTGTGARRIDLPTYAFQHRRYWIPEGSAGKGDARSMGLVATGHPLVSAVLSQPDSDVVAVSGRLSVQTQPWLADHRVMDTVLFPGTGLVELALHAGERVGCSSLEELILRAPLVLPESGGVAVQVVIGGADEGRRGVRIFSRPDDDTDSVASWTLHAEGVLVPAADGAPADLAQWPPADATAVPVEDLYDSLDAQGYHYGPVFQALRAVWRGSEGLYAEVELPEAARGDAERFGVHPALLDAALHALRFADDAASEETGLALPFEWSGVTVHAAGADALRVRLTRIGERGVALDLADSTGAAVATVRHLASRPIDPAQLTAGTPISRTAVFDVSWAPISVTEGEVAGVAWADLGDLGEQVPQVVVLDCPAGNDPVTVRAATHGVLQVLQSWFAEPRFGESVLVVRTGGAVSVAGEDISNLAGAAVGGLVRSAQAEGVGRIVLVDTDSELDGLLGGILTSEEPQVAVRDGQAYRARLGRVVSTTAPATGSFDPDDTVLITGASGYLGGLFARHLVNAHGVRRLLLLSRRGESGPGATALREELQQIGAEVEFVACDVADRGALAEVLATVPAAQPLTGVFHLAGVLDDGAIASLSPERMDAVLAPKVDAALHLHELTADLPLKAFVLFSSVAGAFGSPGQGNYAAANACLDALAAHRRASGLPGISLAWGLWGTDGGMAAELSDVDRRRMSRSGLLPLSADQGLALFDAATGMDTTALVLARVDLDAMRSAGFAAPALFSALIPQRRRAVSGASAALRTRLSSTPDSERFDVLLEIVRGQIATVLGHENTNAVAADRAFNELGFDSITAVEFRNALKAATGLPLPATLVFDYPTPQALARYLADEFAGTSRDVEVTAVRAVDGDPIAVVGMACRYPGGVTSPEDLWELVRTGRDAVSTFPVDRGWDLNGIYDPEPGRAGRSYTREGGFLHTAADFDADFFGISPNEAVMTDPQQRQLLETTWEALERAGVDPAVLRGSSTGVFTGVMYHDYAQGTGNSAAGSLVSGRIAYTLGLEGPAVSVDTACSSSLVTMHLAAQSLRSGECDLALAGGVTVMATPETLVEFSRQRGLSPDGRCKSFADAADGVGWSEGAGMLVLERLSDARRNGHDVLAVLAGSAVNQDGASNGLTAPNGPSQRRVIRQALANAGVSPVDVDVVEAHGTGTTLGDPIEAQALLATYGRGRDADRPLWLGSLKSNIGHAQAAAGVGGVIKMVMAMRRGLLPKTLHVDAPSTKVDWSEGHIRLLTEAVAWPEVDRPRRAGVSSFGISGTNAHVIIEQAPVPTVVPEPVVKSAPAGGLLPWVVSARSADALTAQAARLASHVGEHDPIDIGFSLASTRSVFEHRAVVLAGDRAGLLAGVRTLAAGAPVPGVVTGRVLAGSTGVVFSGQGAQWAGMATELCAAFPVFGNHFDAIVAELDPLLEQPVSLSTALANDDLVDRTVFAQAGLFAFEVALFRLLESWGVRADVVAGHSIGEVAAAHAAGVLSLTDACVLVAARGRLMQALPSGGAMVAVGASEADVRPLLTGEVSIAAVNGPSSVVLSGVEADVVAVVEACAEHGWRTHRLRVSHAFHSASMDPMLAEFATAIEGLTFGRPRTPLVSTVTGARVADEMSDPAYWVGQVRDTVRFADAVAAMADLGVARFAEVGPDAVLTPMIAQTLDTATTIALSKRNTADSETVLNGLARLHVSGSTVDWTTYYTGTGGVRIDLPTYGFQHRRFWSTGPLHTGEAHTLGLRSTDHPMLGALVAQPESGGVRFTGRLSTNTHPWLADHDVLGTVLLPGTGFVELAAHAGDQVDCPELAELTLLAPLVFQGQGGVDIQVILGDGDDSGRRRLDIYSRRDDDDPSVPWTHHAQGTVSPSRETETPDGWTDFVQWPPAGATDIELAGAYDVLADHGYNYGPAFRGLEALWRRGEDLFAEVALPEPTATQGYGMHPALLDAAMHALSFGLPQGVDEQAERPTLVPFVWSSVRVHADGARRVRVRLSWLNQGELALAMADSAGAPLLSVGSLALRPMSLELLSAATRSAPDGRYELSWRPGPELRSAGSWAEWGSSASASVVLFRPPVDGDDGPVRLRTALHRTLGVVQEFLREDRYAASTLVVVTDAAAGPATAAVWGLVRAAQAEHPGRIVLVEAAAETTPDLLAAAAMSGEPELAVRADGTWVPRLVRAALPESDPRAPWDPERTVLITGGTGGIGGHLARHLVSEHGVRHLLLAGRRGPDAAADLIAELTDLGARVRVAACDVADRNALRELLASVPAEHPLGAVVHVAGVANNGMVETLTPEQIDYSLGAKADAAWYLHELTRAAGLSAFVLISSVAGSILPAGQGGYAAANVFLDALATHRHAEGLPATALAYGLWDIETGLSQWLSEADRQRMRRQGLPPLAAGKALELFDTAVASESPASILTEIDLPALRARDAVPALLRDLAKRAGRRQSAGAPDTGALRRQLAQLPESEQEEWLRKHILETAARLLGHESVDSLDPERDFLESGFDSLAAMELRTTLNASTGLTLPTAAIFDHKTPAALARYLRTELTATAQRGDAPVGEDDSLYGMFRGAVESGRFVQAFDLLRVTAELREQFTAAPEPGRLPVPTRLAAGPALPRIICLTPPLATGGAHQYARIASHLGSARDIVAVSPIGCRTGEPLPATPTAASEALARSVLEAAQGDPFVLLGYSSGGLLAYRVTEHLEATGGPAPAGVVMLDTYKVHDDGDWLLRAMAEHMVSNEATFGRFDRDRLTGMGRYVQLLQQMVPGSVTTPTLFIQCAESFLGGSSDRMDWQAEPWDSMHTVVSVPANHFSILEDGSADVAEAIAGWLEG</sequence>
<dbReference type="InterPro" id="IPR029058">
    <property type="entry name" value="AB_hydrolase_fold"/>
</dbReference>
<dbReference type="InterPro" id="IPR055123">
    <property type="entry name" value="SpnB-like_Rossmann"/>
</dbReference>
<gene>
    <name evidence="14" type="ORF">OG563_25205</name>
</gene>
<dbReference type="InterPro" id="IPR013968">
    <property type="entry name" value="PKS_KR"/>
</dbReference>
<dbReference type="InterPro" id="IPR016035">
    <property type="entry name" value="Acyl_Trfase/lysoPLipase"/>
</dbReference>
<dbReference type="Pfam" id="PF22953">
    <property type="entry name" value="SpnB_Rossmann"/>
    <property type="match status" value="3"/>
</dbReference>
<dbReference type="PANTHER" id="PTHR43775:SF51">
    <property type="entry name" value="INACTIVE PHENOLPHTHIOCEROL SYNTHESIS POLYKETIDE SYNTHASE TYPE I PKS1-RELATED"/>
    <property type="match status" value="1"/>
</dbReference>
<dbReference type="CDD" id="cd08956">
    <property type="entry name" value="KR_3_FAS_SDR_x"/>
    <property type="match status" value="3"/>
</dbReference>
<dbReference type="InterPro" id="IPR018201">
    <property type="entry name" value="Ketoacyl_synth_AS"/>
</dbReference>
<dbReference type="InterPro" id="IPR020806">
    <property type="entry name" value="PKS_PP-bd"/>
</dbReference>
<dbReference type="Pfam" id="PF00109">
    <property type="entry name" value="ketoacyl-synt"/>
    <property type="match status" value="3"/>
</dbReference>
<dbReference type="SUPFAM" id="SSF52151">
    <property type="entry name" value="FabD/lysophospholipase-like"/>
    <property type="match status" value="3"/>
</dbReference>
<evidence type="ECO:0000256" key="6">
    <source>
        <dbReference type="ARBA" id="ARBA00023194"/>
    </source>
</evidence>
<dbReference type="PROSITE" id="PS52004">
    <property type="entry name" value="KS3_2"/>
    <property type="match status" value="3"/>
</dbReference>
<dbReference type="Pfam" id="PF00550">
    <property type="entry name" value="PP-binding"/>
    <property type="match status" value="3"/>
</dbReference>
<name>A0ABZ1YHX7_9NOCA</name>
<dbReference type="Gene3D" id="3.10.129.110">
    <property type="entry name" value="Polyketide synthase dehydratase"/>
    <property type="match status" value="3"/>
</dbReference>
<dbReference type="SUPFAM" id="SSF55048">
    <property type="entry name" value="Probable ACP-binding domain of malonyl-CoA ACP transacylase"/>
    <property type="match status" value="3"/>
</dbReference>
<dbReference type="PROSITE" id="PS50075">
    <property type="entry name" value="CARRIER"/>
    <property type="match status" value="3"/>
</dbReference>
<keyword evidence="15" id="KW-1185">Reference proteome</keyword>
<dbReference type="Proteomes" id="UP001432062">
    <property type="component" value="Chromosome"/>
</dbReference>
<organism evidence="14 15">
    <name type="scientific">Nocardia vinacea</name>
    <dbReference type="NCBI Taxonomy" id="96468"/>
    <lineage>
        <taxon>Bacteria</taxon>
        <taxon>Bacillati</taxon>
        <taxon>Actinomycetota</taxon>
        <taxon>Actinomycetes</taxon>
        <taxon>Mycobacteriales</taxon>
        <taxon>Nocardiaceae</taxon>
        <taxon>Nocardia</taxon>
    </lineage>
</organism>
<dbReference type="InterPro" id="IPR036736">
    <property type="entry name" value="ACP-like_sf"/>
</dbReference>
<dbReference type="Gene3D" id="1.10.1200.10">
    <property type="entry name" value="ACP-like"/>
    <property type="match status" value="3"/>
</dbReference>
<evidence type="ECO:0000313" key="14">
    <source>
        <dbReference type="EMBL" id="WUV42556.1"/>
    </source>
</evidence>
<feature type="domain" description="PKS/mFAS DH" evidence="13">
    <location>
        <begin position="924"/>
        <end position="1195"/>
    </location>
</feature>
<keyword evidence="8" id="KW-0012">Acyltransferase</keyword>
<evidence type="ECO:0000259" key="12">
    <source>
        <dbReference type="PROSITE" id="PS52004"/>
    </source>
</evidence>
<evidence type="ECO:0000256" key="10">
    <source>
        <dbReference type="SAM" id="MobiDB-lite"/>
    </source>
</evidence>
<feature type="domain" description="Carrier" evidence="11">
    <location>
        <begin position="5051"/>
        <end position="5126"/>
    </location>
</feature>
<dbReference type="CDD" id="cd00833">
    <property type="entry name" value="PKS"/>
    <property type="match status" value="3"/>
</dbReference>
<dbReference type="Pfam" id="PF16197">
    <property type="entry name" value="KAsynt_C_assoc"/>
    <property type="match status" value="3"/>
</dbReference>
<dbReference type="SMART" id="SM00824">
    <property type="entry name" value="PKS_TE"/>
    <property type="match status" value="1"/>
</dbReference>
<evidence type="ECO:0000256" key="9">
    <source>
        <dbReference type="PROSITE-ProRule" id="PRU01363"/>
    </source>
</evidence>
<dbReference type="InterPro" id="IPR016036">
    <property type="entry name" value="Malonyl_transacylase_ACP-bd"/>
</dbReference>
<dbReference type="Gene3D" id="3.40.47.10">
    <property type="match status" value="3"/>
</dbReference>
<dbReference type="InterPro" id="IPR014030">
    <property type="entry name" value="Ketoacyl_synth_N"/>
</dbReference>
<comment type="pathway">
    <text evidence="2">Antibiotic biosynthesis.</text>
</comment>
<dbReference type="RefSeq" id="WP_329405225.1">
    <property type="nucleotide sequence ID" value="NZ_CP109441.1"/>
</dbReference>
<evidence type="ECO:0000256" key="2">
    <source>
        <dbReference type="ARBA" id="ARBA00004792"/>
    </source>
</evidence>
<dbReference type="InterPro" id="IPR036291">
    <property type="entry name" value="NAD(P)-bd_dom_sf"/>
</dbReference>
<feature type="region of interest" description="N-terminal hotdog fold" evidence="9">
    <location>
        <begin position="924"/>
        <end position="1046"/>
    </location>
</feature>
<dbReference type="SMART" id="SM01294">
    <property type="entry name" value="PKS_PP_betabranch"/>
    <property type="match status" value="2"/>
</dbReference>
<dbReference type="Pfam" id="PF14765">
    <property type="entry name" value="PS-DH"/>
    <property type="match status" value="3"/>
</dbReference>
<feature type="active site" description="Proton donor; for dehydratase activity" evidence="9">
    <location>
        <position position="1117"/>
    </location>
</feature>
<dbReference type="SUPFAM" id="SSF53474">
    <property type="entry name" value="alpha/beta-Hydrolases"/>
    <property type="match status" value="1"/>
</dbReference>
<feature type="region of interest" description="C-terminal hotdog fold" evidence="9">
    <location>
        <begin position="1058"/>
        <end position="1195"/>
    </location>
</feature>
<feature type="active site" description="Proton acceptor; for dehydratase activity" evidence="9">
    <location>
        <position position="956"/>
    </location>
</feature>
<dbReference type="SMART" id="SM00823">
    <property type="entry name" value="PKS_PP"/>
    <property type="match status" value="3"/>
</dbReference>
<dbReference type="InterPro" id="IPR050091">
    <property type="entry name" value="PKS_NRPS_Biosynth_Enz"/>
</dbReference>
<dbReference type="Pfam" id="PF08990">
    <property type="entry name" value="Docking"/>
    <property type="match status" value="1"/>
</dbReference>
<dbReference type="InterPro" id="IPR001031">
    <property type="entry name" value="Thioesterase"/>
</dbReference>
<feature type="domain" description="PKS/mFAS DH" evidence="13">
    <location>
        <begin position="4329"/>
        <end position="4611"/>
    </location>
</feature>
<dbReference type="SUPFAM" id="SSF47336">
    <property type="entry name" value="ACP-like"/>
    <property type="match status" value="2"/>
</dbReference>
<comment type="cofactor">
    <cofactor evidence="1">
        <name>pantetheine 4'-phosphate</name>
        <dbReference type="ChEBI" id="CHEBI:47942"/>
    </cofactor>
</comment>
<dbReference type="InterPro" id="IPR020841">
    <property type="entry name" value="PKS_Beta-ketoAc_synthase_dom"/>
</dbReference>
<dbReference type="InterPro" id="IPR015083">
    <property type="entry name" value="NorB/c/GfsB-D-like_docking"/>
</dbReference>
<dbReference type="SMART" id="SM00822">
    <property type="entry name" value="PKS_KR"/>
    <property type="match status" value="3"/>
</dbReference>
<evidence type="ECO:0000256" key="8">
    <source>
        <dbReference type="ARBA" id="ARBA00023315"/>
    </source>
</evidence>
<dbReference type="InterPro" id="IPR042104">
    <property type="entry name" value="PKS_dehydratase_sf"/>
</dbReference>
<dbReference type="InterPro" id="IPR032821">
    <property type="entry name" value="PKS_assoc"/>
</dbReference>
<dbReference type="InterPro" id="IPR020802">
    <property type="entry name" value="TesA-like"/>
</dbReference>